<dbReference type="EMBL" id="JRQI01000007">
    <property type="protein sequence ID" value="KGK59331.1"/>
    <property type="molecule type" value="Genomic_DNA"/>
</dbReference>
<name>A0AB34PD18_9XANT</name>
<dbReference type="Proteomes" id="UP000029879">
    <property type="component" value="Unassembled WGS sequence"/>
</dbReference>
<protein>
    <recommendedName>
        <fullName evidence="1">Immunity MXAN-0049 protein domain-containing protein</fullName>
    </recommendedName>
</protein>
<organism evidence="2 3">
    <name type="scientific">Xanthomonas cannabis pv. phaseoli</name>
    <dbReference type="NCBI Taxonomy" id="1885902"/>
    <lineage>
        <taxon>Bacteria</taxon>
        <taxon>Pseudomonadati</taxon>
        <taxon>Pseudomonadota</taxon>
        <taxon>Gammaproteobacteria</taxon>
        <taxon>Lysobacterales</taxon>
        <taxon>Lysobacteraceae</taxon>
        <taxon>Xanthomonas</taxon>
    </lineage>
</organism>
<evidence type="ECO:0000313" key="2">
    <source>
        <dbReference type="EMBL" id="KGK59331.1"/>
    </source>
</evidence>
<evidence type="ECO:0000313" key="3">
    <source>
        <dbReference type="Proteomes" id="UP000029879"/>
    </source>
</evidence>
<dbReference type="AlphaFoldDB" id="A0AB34PD18"/>
<reference evidence="2 3" key="1">
    <citation type="submission" date="2014-10" db="EMBL/GenBank/DDBJ databases">
        <title>Genome sequence of a Xanthomonas strain that is pathogenic on beans.</title>
        <authorList>
            <person name="Aritua V."/>
            <person name="Sapp M."/>
            <person name="Harrison J."/>
            <person name="Smith J."/>
            <person name="Studholme D."/>
        </authorList>
    </citation>
    <scope>NUCLEOTIDE SEQUENCE [LARGE SCALE GENOMIC DNA]</scope>
    <source>
        <strain evidence="2 3">Nyagatare</strain>
    </source>
</reference>
<evidence type="ECO:0000259" key="1">
    <source>
        <dbReference type="Pfam" id="PF07791"/>
    </source>
</evidence>
<dbReference type="InterPro" id="IPR012433">
    <property type="entry name" value="Imm11"/>
</dbReference>
<sequence>MMELHMTEPAAIPVIIASTSNQGKFFVVEPALWSNGQGPGIEIANEDKLLNPGMNTMDPPNGEASQYPERPHLIYVPELGGMPRDLEEIAGIWIISAALKRVFESVDPSGFAFASCEFTLADGSPGPQYFLCDVIRSLDALNEDASRVKIKYEHDHQTGEDLKFYSVAGGASLVFNEEVVAGAHIFRQERIGVEPICDRVLFDALNAANLNGVRLRDAADL</sequence>
<dbReference type="Pfam" id="PF07791">
    <property type="entry name" value="Imm11"/>
    <property type="match status" value="1"/>
</dbReference>
<proteinExistence type="predicted"/>
<feature type="domain" description="Immunity MXAN-0049 protein" evidence="1">
    <location>
        <begin position="24"/>
        <end position="220"/>
    </location>
</feature>
<gene>
    <name evidence="2" type="ORF">NC00_03140</name>
</gene>
<accession>A0AB34PD18</accession>
<comment type="caution">
    <text evidence="2">The sequence shown here is derived from an EMBL/GenBank/DDBJ whole genome shotgun (WGS) entry which is preliminary data.</text>
</comment>